<protein>
    <recommendedName>
        <fullName evidence="5">Lytic polysaccharide monooxygenase</fullName>
    </recommendedName>
</protein>
<accession>A0ABR0F1H4</accession>
<evidence type="ECO:0008006" key="5">
    <source>
        <dbReference type="Google" id="ProtNLM"/>
    </source>
</evidence>
<dbReference type="PANTHER" id="PTHR36182">
    <property type="entry name" value="PROTEIN, PUTATIVE (AFU_ORTHOLOGUE AFUA_6G10930)-RELATED"/>
    <property type="match status" value="1"/>
</dbReference>
<dbReference type="PANTHER" id="PTHR36182:SF2">
    <property type="entry name" value="LYTIC POLYSACCHARIDE MONOOXYGENASE"/>
    <property type="match status" value="1"/>
</dbReference>
<comment type="caution">
    <text evidence="3">The sequence shown here is derived from an EMBL/GenBank/DDBJ whole genome shotgun (WGS) entry which is preliminary data.</text>
</comment>
<proteinExistence type="predicted"/>
<gene>
    <name evidence="3" type="ORF">PRZ48_001169</name>
</gene>
<dbReference type="EMBL" id="JAXOVC010000001">
    <property type="protein sequence ID" value="KAK4507434.1"/>
    <property type="molecule type" value="Genomic_DNA"/>
</dbReference>
<feature type="region of interest" description="Disordered" evidence="1">
    <location>
        <begin position="238"/>
        <end position="364"/>
    </location>
</feature>
<feature type="region of interest" description="Disordered" evidence="1">
    <location>
        <begin position="395"/>
        <end position="417"/>
    </location>
</feature>
<evidence type="ECO:0000313" key="4">
    <source>
        <dbReference type="Proteomes" id="UP001305779"/>
    </source>
</evidence>
<dbReference type="Gene3D" id="2.70.50.70">
    <property type="match status" value="1"/>
</dbReference>
<organism evidence="3 4">
    <name type="scientific">Zasmidium cellare</name>
    <name type="common">Wine cellar mold</name>
    <name type="synonym">Racodium cellare</name>
    <dbReference type="NCBI Taxonomy" id="395010"/>
    <lineage>
        <taxon>Eukaryota</taxon>
        <taxon>Fungi</taxon>
        <taxon>Dikarya</taxon>
        <taxon>Ascomycota</taxon>
        <taxon>Pezizomycotina</taxon>
        <taxon>Dothideomycetes</taxon>
        <taxon>Dothideomycetidae</taxon>
        <taxon>Mycosphaerellales</taxon>
        <taxon>Mycosphaerellaceae</taxon>
        <taxon>Zasmidium</taxon>
    </lineage>
</organism>
<evidence type="ECO:0000256" key="1">
    <source>
        <dbReference type="SAM" id="MobiDB-lite"/>
    </source>
</evidence>
<feature type="compositionally biased region" description="Low complexity" evidence="1">
    <location>
        <begin position="247"/>
        <end position="320"/>
    </location>
</feature>
<feature type="chain" id="PRO_5045359040" description="Lytic polysaccharide monooxygenase" evidence="2">
    <location>
        <begin position="20"/>
        <end position="417"/>
    </location>
</feature>
<name>A0ABR0F1H4_ZASCE</name>
<keyword evidence="2" id="KW-0732">Signal</keyword>
<evidence type="ECO:0000313" key="3">
    <source>
        <dbReference type="EMBL" id="KAK4507434.1"/>
    </source>
</evidence>
<reference evidence="3 4" key="1">
    <citation type="journal article" date="2023" name="G3 (Bethesda)">
        <title>A chromosome-level genome assembly of Zasmidium syzygii isolated from banana leaves.</title>
        <authorList>
            <person name="van Westerhoven A.C."/>
            <person name="Mehrabi R."/>
            <person name="Talebi R."/>
            <person name="Steentjes M.B.F."/>
            <person name="Corcolon B."/>
            <person name="Chong P.A."/>
            <person name="Kema G.H.J."/>
            <person name="Seidl M.F."/>
        </authorList>
    </citation>
    <scope>NUCLEOTIDE SEQUENCE [LARGE SCALE GENOMIC DNA]</scope>
    <source>
        <strain evidence="3 4">P124</strain>
    </source>
</reference>
<evidence type="ECO:0000256" key="2">
    <source>
        <dbReference type="SAM" id="SignalP"/>
    </source>
</evidence>
<keyword evidence="4" id="KW-1185">Reference proteome</keyword>
<feature type="compositionally biased region" description="Basic residues" evidence="1">
    <location>
        <begin position="407"/>
        <end position="417"/>
    </location>
</feature>
<sequence>MPSAGSLATMALCLGSTLGHMIMQNPIPFGKDTLNNSPLVDAAIGSSQSDFPCKQRAGVYKIDTMNKYQVETPIELNFTGSASHGGGTCQISVTRDKEPTAKSDFRVIQTYSGGCPTAQDGNSGSTDFSFKIPKGFPNGQATLAWTWYNKIGNREIYMNCAPIEVSGGSSDTTVFDSLPHMYIINLPTTGSDYCKSADSADVLIPDPGEYNTKAPTAKLQAPTGPGCAAAAKAITNGVSSGSGSGGSSAPSAGGSSNQSAAAPSSDSQAPASSGASEPSASSGSAASPSGFATVTTVGSGASASAPTSESAASSPAESSSYPTMSVPSDAGVSGPASTGFAAAPTGTGSSGSSSGSGSSGSSDGGLVCNGTSQFGLMNNGKVVWQDVAPGTKCVNGQIQKRSDSRHAHVRRHAAKDF</sequence>
<dbReference type="Proteomes" id="UP001305779">
    <property type="component" value="Unassembled WGS sequence"/>
</dbReference>
<feature type="signal peptide" evidence="2">
    <location>
        <begin position="1"/>
        <end position="19"/>
    </location>
</feature>
<feature type="compositionally biased region" description="Low complexity" evidence="1">
    <location>
        <begin position="333"/>
        <end position="364"/>
    </location>
</feature>